<sequence length="1491" mass="167225">MPDDRNPEDRLSLQHVDDREETVFNSTDASVLTSVSKEELDMEVEPTVTSLARQFTSQSNQFPRTVTEIDNNPFLSSHIPALDPKSPEFSPVKWTKALLHATSRDSENVPPKTLGVSHRNLSAYGYGSDVNYQADVFSVYSRLIDLAMSALGRQQKKVQILRNFDGLVRTGEMLLVLGRPGSGVSTYLKTLAGETYGFYLDPESHFNYQGISYDTVHSRFRGEVIYQAETEIHFPQMSVGDTLRFAALARTPENRLPGVSRQLYAEHLTDVVMAMLGLSHTVNTKVGDDFVRGVSGGERKRVSIAEVLLSRSPMQCWDNSTRGLDSATALEFVRTLKLATDLGRTATVVAIYQASQAAYDEFDIVTVLYDGRQIYFGPATSAKKYFTDMGYLCPDRQTTADFLTSLTNPEERVVQPGFEKKVPRTADEFAAAWMRSQDRAQLLAEISSFEGDHPIGGKQLEQFKTSQKAQKAQFVRSKSPFTISIPMQISLCIKRGFQRLRGDMSFFFATIFGNLMISLVLGSVFYKLPPTSDSVDSRCIMLFFIILFNALSSALEVLTLYAQRAIVEKHAKYALYHPFSEAAASMICDLPCKIISTICFNIPVYFMSDLRQEVGAFFSFLLFCFTCTLTMSCIFRTIGQSSRTIAQALTPSALFVLVLVIYTGFIIPTSAMQGWLRWINYLTPIAYAYESLVVNEFHNRHFPCTQFLPTGPGYENLMDKQRVCATPGSLPGQDYLAGDLYISGSFGYEHSHLWRNFGILIAYIIFFGFAYFLVTEYVPSTRSKGEILVFRHGRKAITRASTQPDDIENSNSGITSRSLKSQENANSIAIQAQTAVFHWRDCCYEVQIKGETRRILDHVDGWIKPGTLTALMGATGAGKTTLLNVLASRVTVGVITGDIFVNGLPRDNSFQRKTGYVQQQDVHLEVSTVREALNFSALLRQPAKYSKKEKLEYVDEVIRLLEMEPYADAIVGVLGEGLNVEQRKRLSIGVELAARPELLLFLDEPTSGLDSQTAWSVTSLIKTLSDNGQAVLCTIHQPSAMLFQQFDCLLLLAKGGRTVYFGDIGHNAQKLTGYFEKHGSQPCGKDENPAEWMLRVIGAAPGAVADQDWVNTWRNSSECADVLKELTRLENEKQSDDSNDEISTSYAASMHDQLMLCTIRAFEQYWRTPSYIYSKLILCFGTSLFIGLSFYNTENTVQGLQDQMFAVFMLIVIFAFLTYQIMPNFITQRDLYETRERPSKTYSWYVFMLSNIVVELPWNTFASLLIYFPFYYLVGLYRNAEPTQTVTERGGLMFLFTWSFMVMAGTFSHMVVAGLPTAEVGAIVALVLFAMCLIFCGVLATPAALPGFWIFMYRVSPFTYLIGGLLSTGIANAEVHCASFEIRTIRQPPSGQTCGQYLKEYISFSGSALYNPNASENCEICSLSNTDQFLATIDVFYNQRWRNFGLMWVYIIFNVFGAVVLYWALRVPKKGSTSTLRNLTSSLVKPFKRSS</sequence>
<protein>
    <recommendedName>
        <fullName evidence="12">ABC transporter domain-containing protein</fullName>
    </recommendedName>
</protein>
<dbReference type="Pfam" id="PF00005">
    <property type="entry name" value="ABC_tran"/>
    <property type="match status" value="2"/>
</dbReference>
<feature type="region of interest" description="Disordered" evidence="10">
    <location>
        <begin position="1"/>
        <end position="25"/>
    </location>
</feature>
<dbReference type="FunFam" id="3.40.50.300:FF:000054">
    <property type="entry name" value="ABC multidrug transporter atrF"/>
    <property type="match status" value="1"/>
</dbReference>
<dbReference type="PROSITE" id="PS00211">
    <property type="entry name" value="ABC_TRANSPORTER_1"/>
    <property type="match status" value="1"/>
</dbReference>
<evidence type="ECO:0000259" key="12">
    <source>
        <dbReference type="PROSITE" id="PS50893"/>
    </source>
</evidence>
<proteinExistence type="inferred from homology"/>
<feature type="transmembrane region" description="Helical" evidence="11">
    <location>
        <begin position="1447"/>
        <end position="1465"/>
    </location>
</feature>
<evidence type="ECO:0000313" key="14">
    <source>
        <dbReference type="Proteomes" id="UP000509510"/>
    </source>
</evidence>
<dbReference type="GO" id="GO:0005524">
    <property type="term" value="F:ATP binding"/>
    <property type="evidence" value="ECO:0007669"/>
    <property type="project" value="UniProtKB-KW"/>
</dbReference>
<dbReference type="InterPro" id="IPR034003">
    <property type="entry name" value="ABCG_PDR_2"/>
</dbReference>
<comment type="subcellular location">
    <subcellularLocation>
        <location evidence="1">Cell membrane</location>
        <topology evidence="1">Multi-pass membrane protein</topology>
    </subcellularLocation>
</comment>
<feature type="compositionally biased region" description="Basic and acidic residues" evidence="10">
    <location>
        <begin position="1"/>
        <end position="22"/>
    </location>
</feature>
<feature type="transmembrane region" description="Helical" evidence="11">
    <location>
        <begin position="1242"/>
        <end position="1272"/>
    </location>
</feature>
<keyword evidence="3" id="KW-0813">Transport</keyword>
<dbReference type="GO" id="GO:0016887">
    <property type="term" value="F:ATP hydrolysis activity"/>
    <property type="evidence" value="ECO:0007669"/>
    <property type="project" value="InterPro"/>
</dbReference>
<keyword evidence="8 11" id="KW-1133">Transmembrane helix</keyword>
<dbReference type="OrthoDB" id="245989at2759"/>
<evidence type="ECO:0000256" key="11">
    <source>
        <dbReference type="SAM" id="Phobius"/>
    </source>
</evidence>
<feature type="transmembrane region" description="Helical" evidence="11">
    <location>
        <begin position="1203"/>
        <end position="1222"/>
    </location>
</feature>
<evidence type="ECO:0000256" key="2">
    <source>
        <dbReference type="ARBA" id="ARBA00006012"/>
    </source>
</evidence>
<dbReference type="InterPro" id="IPR034001">
    <property type="entry name" value="ABCG_PDR_1"/>
</dbReference>
<dbReference type="GO" id="GO:0140359">
    <property type="term" value="F:ABC-type transporter activity"/>
    <property type="evidence" value="ECO:0007669"/>
    <property type="project" value="InterPro"/>
</dbReference>
<dbReference type="PANTHER" id="PTHR19241">
    <property type="entry name" value="ATP-BINDING CASSETTE TRANSPORTER"/>
    <property type="match status" value="1"/>
</dbReference>
<dbReference type="Proteomes" id="UP000509510">
    <property type="component" value="Chromosome V"/>
</dbReference>
<dbReference type="CDD" id="cd03232">
    <property type="entry name" value="ABCG_PDR_domain2"/>
    <property type="match status" value="1"/>
</dbReference>
<dbReference type="InterPro" id="IPR010929">
    <property type="entry name" value="PDR_CDR_ABC"/>
</dbReference>
<dbReference type="PROSITE" id="PS50893">
    <property type="entry name" value="ABC_TRANSPORTER_2"/>
    <property type="match status" value="2"/>
</dbReference>
<evidence type="ECO:0000256" key="7">
    <source>
        <dbReference type="ARBA" id="ARBA00022840"/>
    </source>
</evidence>
<feature type="domain" description="ABC transporter" evidence="12">
    <location>
        <begin position="141"/>
        <end position="395"/>
    </location>
</feature>
<dbReference type="Gene3D" id="3.40.50.300">
    <property type="entry name" value="P-loop containing nucleotide triphosphate hydrolases"/>
    <property type="match status" value="2"/>
</dbReference>
<evidence type="ECO:0000256" key="5">
    <source>
        <dbReference type="ARBA" id="ARBA00022692"/>
    </source>
</evidence>
<feature type="transmembrane region" description="Helical" evidence="11">
    <location>
        <begin position="1292"/>
        <end position="1315"/>
    </location>
</feature>
<dbReference type="InterPro" id="IPR017871">
    <property type="entry name" value="ABC_transporter-like_CS"/>
</dbReference>
<feature type="transmembrane region" description="Helical" evidence="11">
    <location>
        <begin position="753"/>
        <end position="774"/>
    </location>
</feature>
<dbReference type="EMBL" id="CP055902">
    <property type="protein sequence ID" value="QKX61517.1"/>
    <property type="molecule type" value="Genomic_DNA"/>
</dbReference>
<evidence type="ECO:0000313" key="13">
    <source>
        <dbReference type="EMBL" id="QKX61517.1"/>
    </source>
</evidence>
<dbReference type="Pfam" id="PF14510">
    <property type="entry name" value="ABC_trans_N"/>
    <property type="match status" value="1"/>
</dbReference>
<comment type="similarity">
    <text evidence="2">Belongs to the ABC transporter superfamily. ABCG family. PDR (TC 3.A.1.205) subfamily.</text>
</comment>
<gene>
    <name evidence="13" type="ORF">TRUGW13939_08669</name>
</gene>
<dbReference type="Pfam" id="PF01061">
    <property type="entry name" value="ABC2_membrane"/>
    <property type="match status" value="2"/>
</dbReference>
<feature type="transmembrane region" description="Helical" evidence="11">
    <location>
        <begin position="583"/>
        <end position="608"/>
    </location>
</feature>
<dbReference type="Pfam" id="PF19055">
    <property type="entry name" value="ABC2_membrane_7"/>
    <property type="match status" value="1"/>
</dbReference>
<feature type="transmembrane region" description="Helical" evidence="11">
    <location>
        <begin position="614"/>
        <end position="636"/>
    </location>
</feature>
<dbReference type="KEGG" id="trg:TRUGW13939_08669"/>
<dbReference type="CDD" id="cd03233">
    <property type="entry name" value="ABCG_PDR_domain1"/>
    <property type="match status" value="1"/>
</dbReference>
<keyword evidence="14" id="KW-1185">Reference proteome</keyword>
<feature type="transmembrane region" description="Helical" evidence="11">
    <location>
        <begin position="1322"/>
        <end position="1351"/>
    </location>
</feature>
<evidence type="ECO:0000256" key="10">
    <source>
        <dbReference type="SAM" id="MobiDB-lite"/>
    </source>
</evidence>
<dbReference type="InterPro" id="IPR027417">
    <property type="entry name" value="P-loop_NTPase"/>
</dbReference>
<feature type="transmembrane region" description="Helical" evidence="11">
    <location>
        <begin position="648"/>
        <end position="667"/>
    </location>
</feature>
<reference evidence="14" key="1">
    <citation type="submission" date="2020-06" db="EMBL/GenBank/DDBJ databases">
        <title>A chromosome-scale genome assembly of Talaromyces rugulosus W13939.</title>
        <authorList>
            <person name="Wang B."/>
            <person name="Guo L."/>
            <person name="Ye K."/>
            <person name="Wang L."/>
        </authorList>
    </citation>
    <scope>NUCLEOTIDE SEQUENCE [LARGE SCALE GENOMIC DNA]</scope>
    <source>
        <strain evidence="14">W13939</strain>
    </source>
</reference>
<keyword evidence="6" id="KW-0547">Nucleotide-binding</keyword>
<dbReference type="Pfam" id="PF06422">
    <property type="entry name" value="PDR_CDR"/>
    <property type="match status" value="1"/>
</dbReference>
<dbReference type="GeneID" id="55996157"/>
<organism evidence="13 14">
    <name type="scientific">Talaromyces rugulosus</name>
    <name type="common">Penicillium rugulosum</name>
    <dbReference type="NCBI Taxonomy" id="121627"/>
    <lineage>
        <taxon>Eukaryota</taxon>
        <taxon>Fungi</taxon>
        <taxon>Dikarya</taxon>
        <taxon>Ascomycota</taxon>
        <taxon>Pezizomycotina</taxon>
        <taxon>Eurotiomycetes</taxon>
        <taxon>Eurotiomycetidae</taxon>
        <taxon>Eurotiales</taxon>
        <taxon>Trichocomaceae</taxon>
        <taxon>Talaromyces</taxon>
        <taxon>Talaromyces sect. Islandici</taxon>
    </lineage>
</organism>
<dbReference type="InterPro" id="IPR003593">
    <property type="entry name" value="AAA+_ATPase"/>
</dbReference>
<evidence type="ECO:0000256" key="8">
    <source>
        <dbReference type="ARBA" id="ARBA00022989"/>
    </source>
</evidence>
<dbReference type="SMART" id="SM00382">
    <property type="entry name" value="AAA"/>
    <property type="match status" value="2"/>
</dbReference>
<dbReference type="InterPro" id="IPR043926">
    <property type="entry name" value="ABCG_dom"/>
</dbReference>
<keyword evidence="4" id="KW-1003">Cell membrane</keyword>
<evidence type="ECO:0000256" key="6">
    <source>
        <dbReference type="ARBA" id="ARBA00022741"/>
    </source>
</evidence>
<keyword evidence="7" id="KW-0067">ATP-binding</keyword>
<dbReference type="InterPro" id="IPR003439">
    <property type="entry name" value="ABC_transporter-like_ATP-bd"/>
</dbReference>
<keyword evidence="5 11" id="KW-0812">Transmembrane</keyword>
<dbReference type="SUPFAM" id="SSF52540">
    <property type="entry name" value="P-loop containing nucleoside triphosphate hydrolases"/>
    <property type="match status" value="2"/>
</dbReference>
<name>A0A7H8R5P2_TALRU</name>
<accession>A0A7H8R5P2</accession>
<feature type="transmembrane region" description="Helical" evidence="11">
    <location>
        <begin position="540"/>
        <end position="562"/>
    </location>
</feature>
<keyword evidence="9 11" id="KW-0472">Membrane</keyword>
<feature type="transmembrane region" description="Helical" evidence="11">
    <location>
        <begin position="1172"/>
        <end position="1191"/>
    </location>
</feature>
<dbReference type="GO" id="GO:0005886">
    <property type="term" value="C:plasma membrane"/>
    <property type="evidence" value="ECO:0007669"/>
    <property type="project" value="UniProtKB-SubCell"/>
</dbReference>
<dbReference type="InterPro" id="IPR029481">
    <property type="entry name" value="ABC_trans_N"/>
</dbReference>
<evidence type="ECO:0000256" key="3">
    <source>
        <dbReference type="ARBA" id="ARBA00022448"/>
    </source>
</evidence>
<evidence type="ECO:0000256" key="9">
    <source>
        <dbReference type="ARBA" id="ARBA00023136"/>
    </source>
</evidence>
<feature type="domain" description="ABC transporter" evidence="12">
    <location>
        <begin position="830"/>
        <end position="1080"/>
    </location>
</feature>
<dbReference type="RefSeq" id="XP_035347691.1">
    <property type="nucleotide sequence ID" value="XM_035491798.1"/>
</dbReference>
<feature type="transmembrane region" description="Helical" evidence="11">
    <location>
        <begin position="504"/>
        <end position="528"/>
    </location>
</feature>
<evidence type="ECO:0000256" key="1">
    <source>
        <dbReference type="ARBA" id="ARBA00004651"/>
    </source>
</evidence>
<dbReference type="InterPro" id="IPR013525">
    <property type="entry name" value="ABC2_TM"/>
</dbReference>
<evidence type="ECO:0000256" key="4">
    <source>
        <dbReference type="ARBA" id="ARBA00022475"/>
    </source>
</evidence>